<dbReference type="PANTHER" id="PTHR34289">
    <property type="entry name" value="PROTEIN, PUTATIVE (DUF819)-RELATED"/>
    <property type="match status" value="1"/>
</dbReference>
<reference evidence="2 3" key="1">
    <citation type="submission" date="2019-07" db="EMBL/GenBank/DDBJ databases">
        <title>Thalassofilum flectens gen. nov., sp. nov., a novel moderate thermophilic anaerobe from a shallow sea hot spring in Kunashir Island (Russia), representing a new family in the order Bacteroidales, and proposal of Thalassofilacea fam. nov.</title>
        <authorList>
            <person name="Kochetkova T.V."/>
            <person name="Podosokorskaya O.A."/>
            <person name="Novikov A."/>
            <person name="Elcheninov A.G."/>
            <person name="Toshchakov S.V."/>
            <person name="Kublanov I.V."/>
        </authorList>
    </citation>
    <scope>NUCLEOTIDE SEQUENCE [LARGE SCALE GENOMIC DNA]</scope>
    <source>
        <strain evidence="2 3">38-H</strain>
    </source>
</reference>
<feature type="transmembrane region" description="Helical" evidence="1">
    <location>
        <begin position="57"/>
        <end position="77"/>
    </location>
</feature>
<gene>
    <name evidence="2" type="ORF">FHG85_04795</name>
</gene>
<feature type="transmembrane region" description="Helical" evidence="1">
    <location>
        <begin position="240"/>
        <end position="257"/>
    </location>
</feature>
<feature type="transmembrane region" description="Helical" evidence="1">
    <location>
        <begin position="89"/>
        <end position="111"/>
    </location>
</feature>
<evidence type="ECO:0000313" key="3">
    <source>
        <dbReference type="Proteomes" id="UP000500961"/>
    </source>
</evidence>
<feature type="transmembrane region" description="Helical" evidence="1">
    <location>
        <begin position="297"/>
        <end position="315"/>
    </location>
</feature>
<feature type="transmembrane region" description="Helical" evidence="1">
    <location>
        <begin position="353"/>
        <end position="375"/>
    </location>
</feature>
<keyword evidence="3" id="KW-1185">Reference proteome</keyword>
<dbReference type="PANTHER" id="PTHR34289:SF8">
    <property type="entry name" value="DUF819 DOMAIN-CONTAINING PROTEIN"/>
    <property type="match status" value="1"/>
</dbReference>
<dbReference type="InterPro" id="IPR008537">
    <property type="entry name" value="DUF819"/>
</dbReference>
<keyword evidence="1" id="KW-0812">Transmembrane</keyword>
<protein>
    <submittedName>
        <fullName evidence="2">DUF819 family protein</fullName>
    </submittedName>
</protein>
<feature type="transmembrane region" description="Helical" evidence="1">
    <location>
        <begin position="269"/>
        <end position="291"/>
    </location>
</feature>
<dbReference type="Proteomes" id="UP000500961">
    <property type="component" value="Chromosome"/>
</dbReference>
<name>A0A7D4CG56_9BACT</name>
<feature type="transmembrane region" description="Helical" evidence="1">
    <location>
        <begin position="327"/>
        <end position="347"/>
    </location>
</feature>
<evidence type="ECO:0000313" key="2">
    <source>
        <dbReference type="EMBL" id="QKG79606.1"/>
    </source>
</evidence>
<dbReference type="KEGG" id="ttz:FHG85_04795"/>
<keyword evidence="1" id="KW-0472">Membrane</keyword>
<dbReference type="AlphaFoldDB" id="A0A7D4CG56"/>
<sequence length="382" mass="41666">MMTEIILVLFYLLSPFLILHLCHKFPFVNKLGAVFVAYLLGLIVGNIGILPESASKIQELLTTLTIPLALPLLLFSANIKQWKSIAGKALLSLIIGISSVIVLIVIGFFAFKGKGMGELWKVSGLLVGVYTGGTPNLASLKMMLNVDSDVYILTHTYDMLISTVYLAFLMTIGKKFFSFFLPKFNDDTSEEVEYTNGKDPYWGIFKREIFKPLLKAYGLTVLIFAIAGGLSLLVPRNSQVVVVILTITTLSIIASTFKQINQIEKTFESGMYLILIFSVVVASMADISRFAGLTPGLFGYITFAVFGSLFLQVVLGKLFKIDADTTIITSTALICSPPFVPVVAAAIGNRKIILTGISVGIIGYAVGNYLGFILAEILKNYC</sequence>
<dbReference type="Pfam" id="PF05684">
    <property type="entry name" value="DUF819"/>
    <property type="match status" value="1"/>
</dbReference>
<feature type="transmembrane region" description="Helical" evidence="1">
    <location>
        <begin position="31"/>
        <end position="51"/>
    </location>
</feature>
<feature type="transmembrane region" description="Helical" evidence="1">
    <location>
        <begin position="6"/>
        <end position="22"/>
    </location>
</feature>
<dbReference type="RefSeq" id="WP_173073506.1">
    <property type="nucleotide sequence ID" value="NZ_CP041345.1"/>
</dbReference>
<organism evidence="2 3">
    <name type="scientific">Tenuifilum thalassicum</name>
    <dbReference type="NCBI Taxonomy" id="2590900"/>
    <lineage>
        <taxon>Bacteria</taxon>
        <taxon>Pseudomonadati</taxon>
        <taxon>Bacteroidota</taxon>
        <taxon>Bacteroidia</taxon>
        <taxon>Bacteroidales</taxon>
        <taxon>Tenuifilaceae</taxon>
        <taxon>Tenuifilum</taxon>
    </lineage>
</organism>
<feature type="transmembrane region" description="Helical" evidence="1">
    <location>
        <begin position="150"/>
        <end position="173"/>
    </location>
</feature>
<dbReference type="EMBL" id="CP041345">
    <property type="protein sequence ID" value="QKG79606.1"/>
    <property type="molecule type" value="Genomic_DNA"/>
</dbReference>
<proteinExistence type="predicted"/>
<accession>A0A7D4CG56</accession>
<evidence type="ECO:0000256" key="1">
    <source>
        <dbReference type="SAM" id="Phobius"/>
    </source>
</evidence>
<feature type="transmembrane region" description="Helical" evidence="1">
    <location>
        <begin position="216"/>
        <end position="234"/>
    </location>
</feature>
<keyword evidence="1" id="KW-1133">Transmembrane helix</keyword>